<keyword evidence="5 13" id="KW-0375">Hydrogen ion transport</keyword>
<evidence type="ECO:0000256" key="13">
    <source>
        <dbReference type="HAMAP-Rule" id="MF_01398"/>
    </source>
</evidence>
<evidence type="ECO:0000256" key="4">
    <source>
        <dbReference type="ARBA" id="ARBA00022692"/>
    </source>
</evidence>
<comment type="subcellular location">
    <subcellularLocation>
        <location evidence="13">Cell membrane</location>
        <topology evidence="13">Single-pass membrane protein</topology>
    </subcellularLocation>
    <subcellularLocation>
        <location evidence="12">Endomembrane system</location>
        <topology evidence="12">Single-pass membrane protein</topology>
    </subcellularLocation>
</comment>
<dbReference type="GO" id="GO:0016787">
    <property type="term" value="F:hydrolase activity"/>
    <property type="evidence" value="ECO:0007669"/>
    <property type="project" value="UniProtKB-KW"/>
</dbReference>
<evidence type="ECO:0000256" key="5">
    <source>
        <dbReference type="ARBA" id="ARBA00022781"/>
    </source>
</evidence>
<accession>A0ABM6TCQ1</accession>
<comment type="function">
    <text evidence="10 13">F(1)F(0) ATP synthase produces ATP from ADP in the presence of a proton or sodium gradient. F-type ATPases consist of two structural domains, F(1) containing the extramembraneous catalytic core and F(0) containing the membrane proton channel, linked together by a central stalk and a peripheral stalk. During catalysis, ATP synthesis in the catalytic domain of F(1) is coupled via a rotary mechanism of the central stalk subunits to proton translocation.</text>
</comment>
<evidence type="ECO:0000256" key="10">
    <source>
        <dbReference type="ARBA" id="ARBA00025198"/>
    </source>
</evidence>
<sequence>MEHESLFSLSNPEFWVLVALVVFFGLLFALKVLPGALFGALDNYSAKIKAELDEAQQLREEAQALLADVKAQREEAERQAAAMMEAAKADAKRMAEEAKEKLEEQIKRRAEMAERKIAQAEAQAAADVKAAAVDLAAQAAETVLAARLAGAKTDPLADAAIGQMGAKLQ</sequence>
<evidence type="ECO:0000313" key="16">
    <source>
        <dbReference type="EMBL" id="AVQ00701.1"/>
    </source>
</evidence>
<evidence type="ECO:0000256" key="3">
    <source>
        <dbReference type="ARBA" id="ARBA00022547"/>
    </source>
</evidence>
<dbReference type="InterPro" id="IPR002146">
    <property type="entry name" value="ATP_synth_b/b'su_bac/chlpt"/>
</dbReference>
<evidence type="ECO:0000256" key="9">
    <source>
        <dbReference type="ARBA" id="ARBA00023310"/>
    </source>
</evidence>
<dbReference type="Proteomes" id="UP000240527">
    <property type="component" value="Chromosome"/>
</dbReference>
<keyword evidence="8 13" id="KW-0472">Membrane</keyword>
<comment type="function">
    <text evidence="11">Component of the F(0) channel, it forms part of the peripheral stalk, linking F(1) to F(0). The b'-subunit is a diverged and duplicated form of b found in plants and photosynthetic bacteria.</text>
</comment>
<evidence type="ECO:0000256" key="11">
    <source>
        <dbReference type="ARBA" id="ARBA00025614"/>
    </source>
</evidence>
<evidence type="ECO:0000256" key="1">
    <source>
        <dbReference type="ARBA" id="ARBA00005513"/>
    </source>
</evidence>
<evidence type="ECO:0000256" key="12">
    <source>
        <dbReference type="ARBA" id="ARBA00037847"/>
    </source>
</evidence>
<feature type="transmembrane region" description="Helical" evidence="13">
    <location>
        <begin position="14"/>
        <end position="41"/>
    </location>
</feature>
<dbReference type="PANTHER" id="PTHR33445">
    <property type="entry name" value="ATP SYNTHASE SUBUNIT B', CHLOROPLASTIC"/>
    <property type="match status" value="1"/>
</dbReference>
<dbReference type="NCBIfam" id="NF011045">
    <property type="entry name" value="PRK14475.1"/>
    <property type="match status" value="1"/>
</dbReference>
<keyword evidence="2 13" id="KW-0813">Transport</keyword>
<keyword evidence="9 13" id="KW-0066">ATP synthesis</keyword>
<comment type="similarity">
    <text evidence="1 13 14">Belongs to the ATPase B chain family.</text>
</comment>
<keyword evidence="3 13" id="KW-0138">CF(0)</keyword>
<evidence type="ECO:0000256" key="8">
    <source>
        <dbReference type="ARBA" id="ARBA00023136"/>
    </source>
</evidence>
<proteinExistence type="inferred from homology"/>
<comment type="subunit">
    <text evidence="13">F-type ATPases have 2 components, F(1) - the catalytic core - and F(0) - the membrane proton channel. F(1) has five subunits: alpha(3), beta(3), gamma(1), delta(1), epsilon(1). F(0) has three main subunits: a(1), b(2) and c(10-14). The alpha and beta chains form an alternating ring which encloses part of the gamma chain. F(1) is attached to F(0) by a central stalk formed by the gamma and epsilon chains, while a peripheral stalk is formed by the delta and b chains.</text>
</comment>
<evidence type="ECO:0000256" key="15">
    <source>
        <dbReference type="SAM" id="Coils"/>
    </source>
</evidence>
<dbReference type="Pfam" id="PF00430">
    <property type="entry name" value="ATP-synt_B"/>
    <property type="match status" value="1"/>
</dbReference>
<keyword evidence="13" id="KW-1003">Cell membrane</keyword>
<keyword evidence="17" id="KW-1185">Reference proteome</keyword>
<protein>
    <recommendedName>
        <fullName evidence="13">ATP synthase subunit b</fullName>
    </recommendedName>
    <alternativeName>
        <fullName evidence="13">ATP synthase F(0) sector subunit b</fullName>
    </alternativeName>
    <alternativeName>
        <fullName evidence="13">ATPase subunit I</fullName>
    </alternativeName>
    <alternativeName>
        <fullName evidence="13">F-type ATPase subunit b</fullName>
        <shortName evidence="13">F-ATPase subunit b</shortName>
    </alternativeName>
</protein>
<evidence type="ECO:0000256" key="7">
    <source>
        <dbReference type="ARBA" id="ARBA00023065"/>
    </source>
</evidence>
<dbReference type="PANTHER" id="PTHR33445:SF1">
    <property type="entry name" value="ATP SYNTHASE SUBUNIT B"/>
    <property type="match status" value="1"/>
</dbReference>
<dbReference type="HAMAP" id="MF_01398">
    <property type="entry name" value="ATP_synth_b_bprime"/>
    <property type="match status" value="1"/>
</dbReference>
<evidence type="ECO:0000256" key="2">
    <source>
        <dbReference type="ARBA" id="ARBA00022448"/>
    </source>
</evidence>
<evidence type="ECO:0000256" key="14">
    <source>
        <dbReference type="RuleBase" id="RU003848"/>
    </source>
</evidence>
<evidence type="ECO:0000256" key="6">
    <source>
        <dbReference type="ARBA" id="ARBA00022989"/>
    </source>
</evidence>
<keyword evidence="4 13" id="KW-0812">Transmembrane</keyword>
<reference evidence="16 17" key="1">
    <citation type="journal article" date="2015" name="Biotechnol. Bioeng.">
        <title>Genome sequence and phenotypic characterization of Caulobacter segnis.</title>
        <authorList>
            <person name="Patel S."/>
            <person name="Fletcher B."/>
            <person name="Scott D.C."/>
            <person name="Ely B."/>
        </authorList>
    </citation>
    <scope>NUCLEOTIDE SEQUENCE [LARGE SCALE GENOMIC DNA]</scope>
    <source>
        <strain evidence="16 17">TK0059</strain>
    </source>
</reference>
<feature type="coiled-coil region" evidence="15">
    <location>
        <begin position="41"/>
        <end position="130"/>
    </location>
</feature>
<dbReference type="EMBL" id="CP027850">
    <property type="protein sequence ID" value="AVQ00701.1"/>
    <property type="molecule type" value="Genomic_DNA"/>
</dbReference>
<keyword evidence="6 13" id="KW-1133">Transmembrane helix</keyword>
<gene>
    <name evidence="13" type="primary">atpF</name>
    <name evidence="16" type="ORF">B7G68_01780</name>
</gene>
<organism evidence="16 17">
    <name type="scientific">Caulobacter segnis</name>
    <dbReference type="NCBI Taxonomy" id="88688"/>
    <lineage>
        <taxon>Bacteria</taxon>
        <taxon>Pseudomonadati</taxon>
        <taxon>Pseudomonadota</taxon>
        <taxon>Alphaproteobacteria</taxon>
        <taxon>Caulobacterales</taxon>
        <taxon>Caulobacteraceae</taxon>
        <taxon>Caulobacter</taxon>
    </lineage>
</organism>
<keyword evidence="16" id="KW-0378">Hydrolase</keyword>
<dbReference type="InterPro" id="IPR050059">
    <property type="entry name" value="ATP_synthase_B_chain"/>
</dbReference>
<keyword evidence="7 13" id="KW-0406">Ion transport</keyword>
<name>A0ABM6TCQ1_9CAUL</name>
<evidence type="ECO:0000313" key="17">
    <source>
        <dbReference type="Proteomes" id="UP000240527"/>
    </source>
</evidence>
<keyword evidence="15" id="KW-0175">Coiled coil</keyword>
<dbReference type="RefSeq" id="WP_013077534.1">
    <property type="nucleotide sequence ID" value="NZ_CP027850.1"/>
</dbReference>